<organism evidence="3 4">
    <name type="scientific">Micromonospora phaseoli</name>
    <dbReference type="NCBI Taxonomy" id="1144548"/>
    <lineage>
        <taxon>Bacteria</taxon>
        <taxon>Bacillati</taxon>
        <taxon>Actinomycetota</taxon>
        <taxon>Actinomycetes</taxon>
        <taxon>Micromonosporales</taxon>
        <taxon>Micromonosporaceae</taxon>
        <taxon>Micromonospora</taxon>
    </lineage>
</organism>
<evidence type="ECO:0000313" key="4">
    <source>
        <dbReference type="Proteomes" id="UP000198707"/>
    </source>
</evidence>
<protein>
    <submittedName>
        <fullName evidence="3">Putative peptidoglycan binding domain-containing protein</fullName>
    </submittedName>
</protein>
<feature type="domain" description="Peptidoglycan binding-like" evidence="2">
    <location>
        <begin position="85"/>
        <end position="139"/>
    </location>
</feature>
<keyword evidence="1" id="KW-0732">Signal</keyword>
<dbReference type="SUPFAM" id="SSF47090">
    <property type="entry name" value="PGBD-like"/>
    <property type="match status" value="1"/>
</dbReference>
<sequence>MSSAGGKIRRGVAVVTTVLALAAGGVLVAASPAAAATPACNGQTYWWSAKWGVKLSVPINTASSGVDVRGCLMRQGDGPSGGVGRAVRALQQALNMCYQERLTLDGDFGSLTKAALVRAQRREGISADGVYGPQTADFLAFPFLSGNFVTTPCRSFYG</sequence>
<dbReference type="STRING" id="1144548.SAMN05443287_1209"/>
<name>A0A1H7DYW7_9ACTN</name>
<dbReference type="Proteomes" id="UP000198707">
    <property type="component" value="Unassembled WGS sequence"/>
</dbReference>
<dbReference type="AlphaFoldDB" id="A0A1H7DYW7"/>
<accession>A0A1H7DYW7</accession>
<proteinExistence type="predicted"/>
<dbReference type="InterPro" id="IPR002477">
    <property type="entry name" value="Peptidoglycan-bd-like"/>
</dbReference>
<evidence type="ECO:0000256" key="1">
    <source>
        <dbReference type="SAM" id="SignalP"/>
    </source>
</evidence>
<dbReference type="OrthoDB" id="5181100at2"/>
<dbReference type="Pfam" id="PF01471">
    <property type="entry name" value="PG_binding_1"/>
    <property type="match status" value="1"/>
</dbReference>
<reference evidence="4" key="1">
    <citation type="submission" date="2016-10" db="EMBL/GenBank/DDBJ databases">
        <authorList>
            <person name="Varghese N."/>
            <person name="Submissions S."/>
        </authorList>
    </citation>
    <scope>NUCLEOTIDE SEQUENCE [LARGE SCALE GENOMIC DNA]</scope>
    <source>
        <strain evidence="4">CGMCC 4.7038</strain>
    </source>
</reference>
<dbReference type="InterPro" id="IPR036365">
    <property type="entry name" value="PGBD-like_sf"/>
</dbReference>
<feature type="signal peptide" evidence="1">
    <location>
        <begin position="1"/>
        <end position="35"/>
    </location>
</feature>
<evidence type="ECO:0000259" key="2">
    <source>
        <dbReference type="Pfam" id="PF01471"/>
    </source>
</evidence>
<dbReference type="Gene3D" id="1.10.101.10">
    <property type="entry name" value="PGBD-like superfamily/PGBD"/>
    <property type="match status" value="1"/>
</dbReference>
<evidence type="ECO:0000313" key="3">
    <source>
        <dbReference type="EMBL" id="SEK06017.1"/>
    </source>
</evidence>
<keyword evidence="4" id="KW-1185">Reference proteome</keyword>
<dbReference type="InterPro" id="IPR036366">
    <property type="entry name" value="PGBDSf"/>
</dbReference>
<gene>
    <name evidence="3" type="ORF">SAMN05443287_1209</name>
</gene>
<dbReference type="EMBL" id="FNYV01000020">
    <property type="protein sequence ID" value="SEK06017.1"/>
    <property type="molecule type" value="Genomic_DNA"/>
</dbReference>
<dbReference type="RefSeq" id="WP_092383526.1">
    <property type="nucleotide sequence ID" value="NZ_BOPI01000065.1"/>
</dbReference>
<feature type="chain" id="PRO_5011445639" evidence="1">
    <location>
        <begin position="36"/>
        <end position="158"/>
    </location>
</feature>